<feature type="transmembrane region" description="Helical" evidence="7">
    <location>
        <begin position="155"/>
        <end position="175"/>
    </location>
</feature>
<keyword evidence="4 7" id="KW-0812">Transmembrane</keyword>
<evidence type="ECO:0000313" key="8">
    <source>
        <dbReference type="EMBL" id="EEF41676.1"/>
    </source>
</evidence>
<proteinExistence type="inferred from homology"/>
<keyword evidence="3 8" id="KW-0813">Transport</keyword>
<reference evidence="9" key="1">
    <citation type="journal article" date="2010" name="Nat. Biotechnol.">
        <title>Draft genome sequence of the oilseed species Ricinus communis.</title>
        <authorList>
            <person name="Chan A.P."/>
            <person name="Crabtree J."/>
            <person name="Zhao Q."/>
            <person name="Lorenzi H."/>
            <person name="Orvis J."/>
            <person name="Puiu D."/>
            <person name="Melake-Berhan A."/>
            <person name="Jones K.M."/>
            <person name="Redman J."/>
            <person name="Chen G."/>
            <person name="Cahoon E.B."/>
            <person name="Gedil M."/>
            <person name="Stanke M."/>
            <person name="Haas B.J."/>
            <person name="Wortman J.R."/>
            <person name="Fraser-Liggett C.M."/>
            <person name="Ravel J."/>
            <person name="Rabinowicz P.D."/>
        </authorList>
    </citation>
    <scope>NUCLEOTIDE SEQUENCE [LARGE SCALE GENOMIC DNA]</scope>
    <source>
        <strain evidence="9">cv. Hale</strain>
    </source>
</reference>
<evidence type="ECO:0000313" key="9">
    <source>
        <dbReference type="Proteomes" id="UP000008311"/>
    </source>
</evidence>
<dbReference type="InterPro" id="IPR050549">
    <property type="entry name" value="MFS_Trehalose_Transporter"/>
</dbReference>
<feature type="transmembrane region" description="Helical" evidence="7">
    <location>
        <begin position="181"/>
        <end position="200"/>
    </location>
</feature>
<comment type="similarity">
    <text evidence="2">Belongs to the major facilitator superfamily. Sugar transporter (TC 2.A.1.1) family.</text>
</comment>
<dbReference type="InterPro" id="IPR036259">
    <property type="entry name" value="MFS_trans_sf"/>
</dbReference>
<evidence type="ECO:0000256" key="1">
    <source>
        <dbReference type="ARBA" id="ARBA00004370"/>
    </source>
</evidence>
<accession>B9S3Z5</accession>
<dbReference type="Pfam" id="PF00083">
    <property type="entry name" value="Sugar_tr"/>
    <property type="match status" value="1"/>
</dbReference>
<evidence type="ECO:0000256" key="5">
    <source>
        <dbReference type="ARBA" id="ARBA00022989"/>
    </source>
</evidence>
<evidence type="ECO:0000256" key="7">
    <source>
        <dbReference type="SAM" id="Phobius"/>
    </source>
</evidence>
<keyword evidence="9" id="KW-1185">Reference proteome</keyword>
<dbReference type="EMBL" id="EQ973863">
    <property type="protein sequence ID" value="EEF41676.1"/>
    <property type="molecule type" value="Genomic_DNA"/>
</dbReference>
<dbReference type="GO" id="GO:0016020">
    <property type="term" value="C:membrane"/>
    <property type="evidence" value="ECO:0007669"/>
    <property type="project" value="UniProtKB-SubCell"/>
</dbReference>
<dbReference type="InterPro" id="IPR005828">
    <property type="entry name" value="MFS_sugar_transport-like"/>
</dbReference>
<dbReference type="GO" id="GO:0022857">
    <property type="term" value="F:transmembrane transporter activity"/>
    <property type="evidence" value="ECO:0007669"/>
    <property type="project" value="InterPro"/>
</dbReference>
<keyword evidence="5 7" id="KW-1133">Transmembrane helix</keyword>
<dbReference type="STRING" id="3988.B9S3Z5"/>
<protein>
    <submittedName>
        <fullName evidence="8">Sugar transporter, putative</fullName>
    </submittedName>
</protein>
<dbReference type="SUPFAM" id="SSF103473">
    <property type="entry name" value="MFS general substrate transporter"/>
    <property type="match status" value="1"/>
</dbReference>
<feature type="transmembrane region" description="Helical" evidence="7">
    <location>
        <begin position="123"/>
        <end position="143"/>
    </location>
</feature>
<dbReference type="PANTHER" id="PTHR48021:SF37">
    <property type="entry name" value="SUGAR TRANSPORTER ERD6-LIKE 16"/>
    <property type="match status" value="1"/>
</dbReference>
<dbReference type="AlphaFoldDB" id="B9S3Z5"/>
<evidence type="ECO:0000256" key="2">
    <source>
        <dbReference type="ARBA" id="ARBA00010992"/>
    </source>
</evidence>
<evidence type="ECO:0000256" key="3">
    <source>
        <dbReference type="ARBA" id="ARBA00022597"/>
    </source>
</evidence>
<dbReference type="PANTHER" id="PTHR48021">
    <property type="match status" value="1"/>
</dbReference>
<evidence type="ECO:0000256" key="4">
    <source>
        <dbReference type="ARBA" id="ARBA00022692"/>
    </source>
</evidence>
<keyword evidence="6 7" id="KW-0472">Membrane</keyword>
<dbReference type="InParanoid" id="B9S3Z5"/>
<sequence length="230" mass="25786">MAMEQAANNGQNKMKAEMKEPLIQTLKIKVDNDDEFQTEVNNKISLGVVLLSGPLFNLLSEKILTYHWQSYCWFNDWSNHEWHIADFIGPKGSMRMSAVICITGWTAIYFSPGALSLDAGRFLTGYSIGLYTYVVSFGTYIYIAEIAPKELRGGLATMNQLMIVIGGSTAFLVGTVATWKMLALTGTIPCILQLLGLVFIPESPRWLAKTGYEEEFENALRRQFSFVKLT</sequence>
<gene>
    <name evidence="8" type="ORF">RCOM_0557220</name>
</gene>
<comment type="subcellular location">
    <subcellularLocation>
        <location evidence="1">Membrane</location>
    </subcellularLocation>
</comment>
<dbReference type="eggNOG" id="KOG0254">
    <property type="taxonomic scope" value="Eukaryota"/>
</dbReference>
<keyword evidence="3 8" id="KW-0762">Sugar transport</keyword>
<organism evidence="8 9">
    <name type="scientific">Ricinus communis</name>
    <name type="common">Castor bean</name>
    <dbReference type="NCBI Taxonomy" id="3988"/>
    <lineage>
        <taxon>Eukaryota</taxon>
        <taxon>Viridiplantae</taxon>
        <taxon>Streptophyta</taxon>
        <taxon>Embryophyta</taxon>
        <taxon>Tracheophyta</taxon>
        <taxon>Spermatophyta</taxon>
        <taxon>Magnoliopsida</taxon>
        <taxon>eudicotyledons</taxon>
        <taxon>Gunneridae</taxon>
        <taxon>Pentapetalae</taxon>
        <taxon>rosids</taxon>
        <taxon>fabids</taxon>
        <taxon>Malpighiales</taxon>
        <taxon>Euphorbiaceae</taxon>
        <taxon>Acalyphoideae</taxon>
        <taxon>Acalypheae</taxon>
        <taxon>Ricinus</taxon>
    </lineage>
</organism>
<dbReference type="Proteomes" id="UP000008311">
    <property type="component" value="Unassembled WGS sequence"/>
</dbReference>
<evidence type="ECO:0000256" key="6">
    <source>
        <dbReference type="ARBA" id="ARBA00023136"/>
    </source>
</evidence>
<feature type="transmembrane region" description="Helical" evidence="7">
    <location>
        <begin position="98"/>
        <end position="117"/>
    </location>
</feature>
<dbReference type="Gene3D" id="1.20.1250.20">
    <property type="entry name" value="MFS general substrate transporter like domains"/>
    <property type="match status" value="1"/>
</dbReference>
<name>B9S3Z5_RICCO</name>